<evidence type="ECO:0000256" key="1">
    <source>
        <dbReference type="SAM" id="MobiDB-lite"/>
    </source>
</evidence>
<dbReference type="OrthoDB" id="411870at2759"/>
<name>A0A812ITA4_SYMPI</name>
<gene>
    <name evidence="2" type="ORF">SPIL2461_LOCUS442</name>
</gene>
<feature type="compositionally biased region" description="Low complexity" evidence="1">
    <location>
        <begin position="262"/>
        <end position="273"/>
    </location>
</feature>
<evidence type="ECO:0000313" key="3">
    <source>
        <dbReference type="Proteomes" id="UP000649617"/>
    </source>
</evidence>
<evidence type="ECO:0000313" key="2">
    <source>
        <dbReference type="EMBL" id="CAE7159270.1"/>
    </source>
</evidence>
<dbReference type="Proteomes" id="UP000649617">
    <property type="component" value="Unassembled WGS sequence"/>
</dbReference>
<feature type="region of interest" description="Disordered" evidence="1">
    <location>
        <begin position="186"/>
        <end position="295"/>
    </location>
</feature>
<sequence>QSMVMLPLPWADTRYEVTTEEVQFPGARRLQGADDESLKCSGWVRELLPCEEEIATSDRISPSIAQAIVADVESTTEGFLTGTTERITWQMELRDGSCSHRVGSATTCIVRCHIVEEDLAWLIQSPSHSDGCMYPRCSQKSWSNEYPVYLTFGQLRPAKEYTARCLVMDPWGNAITSDFKIWVPGQSTQSTSSTPTPTTQLPTLPPTTRAPTTAAPPTTQPVDYWTRPPATTQGGGGQTAPPTTRPPLIYTTSATPAPPTTPRTTSTTTEAPTTQPPTVPPWLSDYTPSGPVRTELSLSTSSREDAEALIFPTAANALVSALRLALG</sequence>
<comment type="caution">
    <text evidence="2">The sequence shown here is derived from an EMBL/GenBank/DDBJ whole genome shotgun (WGS) entry which is preliminary data.</text>
</comment>
<dbReference type="AlphaFoldDB" id="A0A812ITA4"/>
<keyword evidence="3" id="KW-1185">Reference proteome</keyword>
<accession>A0A812ITA4</accession>
<proteinExistence type="predicted"/>
<dbReference type="EMBL" id="CAJNIZ010000333">
    <property type="protein sequence ID" value="CAE7159270.1"/>
    <property type="molecule type" value="Genomic_DNA"/>
</dbReference>
<reference evidence="2" key="1">
    <citation type="submission" date="2021-02" db="EMBL/GenBank/DDBJ databases">
        <authorList>
            <person name="Dougan E. K."/>
            <person name="Rhodes N."/>
            <person name="Thang M."/>
            <person name="Chan C."/>
        </authorList>
    </citation>
    <scope>NUCLEOTIDE SEQUENCE</scope>
</reference>
<feature type="compositionally biased region" description="Low complexity" evidence="1">
    <location>
        <begin position="186"/>
        <end position="232"/>
    </location>
</feature>
<protein>
    <submittedName>
        <fullName evidence="2">Uncharacterized protein</fullName>
    </submittedName>
</protein>
<feature type="non-terminal residue" evidence="2">
    <location>
        <position position="1"/>
    </location>
</feature>
<feature type="non-terminal residue" evidence="2">
    <location>
        <position position="327"/>
    </location>
</feature>
<organism evidence="2 3">
    <name type="scientific">Symbiodinium pilosum</name>
    <name type="common">Dinoflagellate</name>
    <dbReference type="NCBI Taxonomy" id="2952"/>
    <lineage>
        <taxon>Eukaryota</taxon>
        <taxon>Sar</taxon>
        <taxon>Alveolata</taxon>
        <taxon>Dinophyceae</taxon>
        <taxon>Suessiales</taxon>
        <taxon>Symbiodiniaceae</taxon>
        <taxon>Symbiodinium</taxon>
    </lineage>
</organism>